<gene>
    <name evidence="1" type="ORF">UY23_C0001G0358</name>
</gene>
<protein>
    <submittedName>
        <fullName evidence="1">Uncharacterized protein</fullName>
    </submittedName>
</protein>
<sequence>MICISILGGNSHFLRKVCRRPSGHGARRASKAEEQAVIFSLRRSPFGTGKINRVFS</sequence>
<dbReference type="AlphaFoldDB" id="A0A0G1UCA6"/>
<proteinExistence type="predicted"/>
<evidence type="ECO:0000313" key="1">
    <source>
        <dbReference type="EMBL" id="KKU91752.1"/>
    </source>
</evidence>
<evidence type="ECO:0000313" key="2">
    <source>
        <dbReference type="Proteomes" id="UP000034956"/>
    </source>
</evidence>
<dbReference type="EMBL" id="LCPF01000001">
    <property type="protein sequence ID" value="KKU91752.1"/>
    <property type="molecule type" value="Genomic_DNA"/>
</dbReference>
<organism evidence="1 2">
    <name type="scientific">Candidatus Jorgensenbacteria bacterium GW2011_GWA1_48_11</name>
    <dbReference type="NCBI Taxonomy" id="1618660"/>
    <lineage>
        <taxon>Bacteria</taxon>
        <taxon>Candidatus Joergenseniibacteriota</taxon>
    </lineage>
</organism>
<name>A0A0G1UCA6_9BACT</name>
<reference evidence="1 2" key="1">
    <citation type="journal article" date="2015" name="Nature">
        <title>rRNA introns, odd ribosomes, and small enigmatic genomes across a large radiation of phyla.</title>
        <authorList>
            <person name="Brown C.T."/>
            <person name="Hug L.A."/>
            <person name="Thomas B.C."/>
            <person name="Sharon I."/>
            <person name="Castelle C.J."/>
            <person name="Singh A."/>
            <person name="Wilkins M.J."/>
            <person name="Williams K.H."/>
            <person name="Banfield J.F."/>
        </authorList>
    </citation>
    <scope>NUCLEOTIDE SEQUENCE [LARGE SCALE GENOMIC DNA]</scope>
</reference>
<accession>A0A0G1UCA6</accession>
<comment type="caution">
    <text evidence="1">The sequence shown here is derived from an EMBL/GenBank/DDBJ whole genome shotgun (WGS) entry which is preliminary data.</text>
</comment>
<dbReference type="Proteomes" id="UP000034956">
    <property type="component" value="Unassembled WGS sequence"/>
</dbReference>